<dbReference type="InterPro" id="IPR003877">
    <property type="entry name" value="SPRY_dom"/>
</dbReference>
<dbReference type="InterPro" id="IPR013320">
    <property type="entry name" value="ConA-like_dom_sf"/>
</dbReference>
<dbReference type="InterPro" id="IPR043136">
    <property type="entry name" value="B30.2/SPRY_sf"/>
</dbReference>
<dbReference type="Ensembl" id="ENSPRET00000031174.1">
    <property type="protein sequence ID" value="ENSPREP00000030824.1"/>
    <property type="gene ID" value="ENSPREG00000020874.1"/>
</dbReference>
<accession>A0A3P9Q9X1</accession>
<organism evidence="2 3">
    <name type="scientific">Poecilia reticulata</name>
    <name type="common">Guppy</name>
    <name type="synonym">Acanthophacelus reticulatus</name>
    <dbReference type="NCBI Taxonomy" id="8081"/>
    <lineage>
        <taxon>Eukaryota</taxon>
        <taxon>Metazoa</taxon>
        <taxon>Chordata</taxon>
        <taxon>Craniata</taxon>
        <taxon>Vertebrata</taxon>
        <taxon>Euteleostomi</taxon>
        <taxon>Actinopterygii</taxon>
        <taxon>Neopterygii</taxon>
        <taxon>Teleostei</taxon>
        <taxon>Neoteleostei</taxon>
        <taxon>Acanthomorphata</taxon>
        <taxon>Ovalentaria</taxon>
        <taxon>Atherinomorphae</taxon>
        <taxon>Cyprinodontiformes</taxon>
        <taxon>Poeciliidae</taxon>
        <taxon>Poeciliinae</taxon>
        <taxon>Poecilia</taxon>
    </lineage>
</organism>
<dbReference type="PROSITE" id="PS50188">
    <property type="entry name" value="B302_SPRY"/>
    <property type="match status" value="1"/>
</dbReference>
<evidence type="ECO:0000259" key="1">
    <source>
        <dbReference type="PROSITE" id="PS50188"/>
    </source>
</evidence>
<dbReference type="SUPFAM" id="SSF49899">
    <property type="entry name" value="Concanavalin A-like lectins/glucanases"/>
    <property type="match status" value="1"/>
</dbReference>
<dbReference type="Pfam" id="PF00622">
    <property type="entry name" value="SPRY"/>
    <property type="match status" value="1"/>
</dbReference>
<protein>
    <recommendedName>
        <fullName evidence="1">B30.2/SPRY domain-containing protein</fullName>
    </recommendedName>
</protein>
<dbReference type="InterPro" id="IPR001870">
    <property type="entry name" value="B30.2/SPRY"/>
</dbReference>
<proteinExistence type="predicted"/>
<dbReference type="Gene3D" id="2.60.120.920">
    <property type="match status" value="2"/>
</dbReference>
<reference evidence="2" key="2">
    <citation type="submission" date="2025-08" db="UniProtKB">
        <authorList>
            <consortium name="Ensembl"/>
        </authorList>
    </citation>
    <scope>IDENTIFICATION</scope>
    <source>
        <strain evidence="2">Guanapo</strain>
    </source>
</reference>
<dbReference type="PANTHER" id="PTHR24103">
    <property type="entry name" value="E3 UBIQUITIN-PROTEIN LIGASE TRIM"/>
    <property type="match status" value="1"/>
</dbReference>
<sequence length="147" mass="17538">WYKVKTTFNFYRLYGQRLKFSKEARSPSYELERFDLPMVFGKIGFTSGRHYWEVQVVIVKKENGFFSMGKSGFDYYVHCSPQRVLHLYTTPRNMGIYLDYEEGRVSFYDLDERFHIHSYHQAMFPAGKKMVLFLKFCLGPHTILGEL</sequence>
<dbReference type="Proteomes" id="UP000242638">
    <property type="component" value="Unassembled WGS sequence"/>
</dbReference>
<feature type="domain" description="B30.2/SPRY" evidence="1">
    <location>
        <begin position="1"/>
        <end position="147"/>
    </location>
</feature>
<dbReference type="Bgee" id="ENSPREG00000020874">
    <property type="expression patterns" value="Expressed in caudal fin"/>
</dbReference>
<name>A0A3P9Q9X1_POERE</name>
<reference evidence="3" key="1">
    <citation type="submission" date="2013-11" db="EMBL/GenBank/DDBJ databases">
        <title>The genomic landscape of the Guanapo guppy.</title>
        <authorList>
            <person name="Kuenstner A."/>
            <person name="Dreyer C."/>
        </authorList>
    </citation>
    <scope>NUCLEOTIDE SEQUENCE</scope>
    <source>
        <strain evidence="3">Guanapo</strain>
    </source>
</reference>
<evidence type="ECO:0000313" key="2">
    <source>
        <dbReference type="Ensembl" id="ENSPREP00000030824.1"/>
    </source>
</evidence>
<keyword evidence="3" id="KW-1185">Reference proteome</keyword>
<dbReference type="InterPro" id="IPR050143">
    <property type="entry name" value="TRIM/RBCC"/>
</dbReference>
<evidence type="ECO:0000313" key="3">
    <source>
        <dbReference type="Proteomes" id="UP000242638"/>
    </source>
</evidence>
<reference evidence="2" key="3">
    <citation type="submission" date="2025-09" db="UniProtKB">
        <authorList>
            <consortium name="Ensembl"/>
        </authorList>
    </citation>
    <scope>IDENTIFICATION</scope>
    <source>
        <strain evidence="2">Guanapo</strain>
    </source>
</reference>
<dbReference type="AlphaFoldDB" id="A0A3P9Q9X1"/>